<evidence type="ECO:0000313" key="3">
    <source>
        <dbReference type="Proteomes" id="UP000199601"/>
    </source>
</evidence>
<sequence length="112" mass="11674">MPDAPLLIEYCDDCARWVHPATGECRACGGPLVAQPVSGRGTVFTYTVNHHPYNPEIPVPYVIAIVELAEQEGLRVAANIVGCEPDSVTCGMAVGILPEKGSGGAPLFAPAS</sequence>
<dbReference type="Pfam" id="PF01796">
    <property type="entry name" value="OB_ChsH2_C"/>
    <property type="match status" value="1"/>
</dbReference>
<accession>A0A0U1DQ90</accession>
<gene>
    <name evidence="2" type="ORF">BN000_05003</name>
</gene>
<dbReference type="SUPFAM" id="SSF50249">
    <property type="entry name" value="Nucleic acid-binding proteins"/>
    <property type="match status" value="1"/>
</dbReference>
<dbReference type="InterPro" id="IPR002878">
    <property type="entry name" value="ChsH2_C"/>
</dbReference>
<protein>
    <submittedName>
        <fullName evidence="2">Putative nucleic-acid-binding protein containing a Zn-ribbon</fullName>
    </submittedName>
</protein>
<dbReference type="Proteomes" id="UP000199601">
    <property type="component" value="Unassembled WGS sequence"/>
</dbReference>
<dbReference type="InterPro" id="IPR012340">
    <property type="entry name" value="NA-bd_OB-fold"/>
</dbReference>
<name>A0A0U1DQ90_9MYCO</name>
<feature type="domain" description="ChsH2 C-terminal OB-fold" evidence="1">
    <location>
        <begin position="35"/>
        <end position="94"/>
    </location>
</feature>
<dbReference type="EMBL" id="CTEC01000002">
    <property type="protein sequence ID" value="CQD20719.1"/>
    <property type="molecule type" value="Genomic_DNA"/>
</dbReference>
<keyword evidence="3" id="KW-1185">Reference proteome</keyword>
<dbReference type="PANTHER" id="PTHR34075">
    <property type="entry name" value="BLR3430 PROTEIN"/>
    <property type="match status" value="1"/>
</dbReference>
<dbReference type="PANTHER" id="PTHR34075:SF5">
    <property type="entry name" value="BLR3430 PROTEIN"/>
    <property type="match status" value="1"/>
</dbReference>
<dbReference type="STRING" id="761804.BN000_05003"/>
<organism evidence="2 3">
    <name type="scientific">Mycobacterium europaeum</name>
    <dbReference type="NCBI Taxonomy" id="761804"/>
    <lineage>
        <taxon>Bacteria</taxon>
        <taxon>Bacillati</taxon>
        <taxon>Actinomycetota</taxon>
        <taxon>Actinomycetes</taxon>
        <taxon>Mycobacteriales</taxon>
        <taxon>Mycobacteriaceae</taxon>
        <taxon>Mycobacterium</taxon>
        <taxon>Mycobacterium simiae complex</taxon>
    </lineage>
</organism>
<dbReference type="AlphaFoldDB" id="A0A0U1DQ90"/>
<reference evidence="3" key="1">
    <citation type="submission" date="2015-03" db="EMBL/GenBank/DDBJ databases">
        <authorList>
            <person name="Urmite Genomes"/>
        </authorList>
    </citation>
    <scope>NUCLEOTIDE SEQUENCE [LARGE SCALE GENOMIC DNA]</scope>
    <source>
        <strain evidence="3">CSUR P1344</strain>
    </source>
</reference>
<dbReference type="RefSeq" id="WP_085241491.1">
    <property type="nucleotide sequence ID" value="NZ_CTEC01000002.1"/>
</dbReference>
<dbReference type="InterPro" id="IPR052513">
    <property type="entry name" value="Thioester_dehydratase-like"/>
</dbReference>
<evidence type="ECO:0000313" key="2">
    <source>
        <dbReference type="EMBL" id="CQD20719.1"/>
    </source>
</evidence>
<dbReference type="OrthoDB" id="7470921at2"/>
<proteinExistence type="predicted"/>
<evidence type="ECO:0000259" key="1">
    <source>
        <dbReference type="Pfam" id="PF01796"/>
    </source>
</evidence>